<keyword evidence="3" id="KW-1185">Reference proteome</keyword>
<evidence type="ECO:0000313" key="3">
    <source>
        <dbReference type="Proteomes" id="UP000216052"/>
    </source>
</evidence>
<evidence type="ECO:0000313" key="2">
    <source>
        <dbReference type="EMBL" id="XFO73260.1"/>
    </source>
</evidence>
<feature type="transmembrane region" description="Helical" evidence="1">
    <location>
        <begin position="12"/>
        <end position="34"/>
    </location>
</feature>
<sequence length="45" mass="4991">MDAKKKHNCQLDILCFLLPLGLSATFLYTLVFSISANIACQQGLF</sequence>
<protein>
    <submittedName>
        <fullName evidence="2">Uncharacterized protein</fullName>
    </submittedName>
</protein>
<evidence type="ECO:0000256" key="1">
    <source>
        <dbReference type="SAM" id="Phobius"/>
    </source>
</evidence>
<reference evidence="2" key="1">
    <citation type="submission" date="2024-05" db="EMBL/GenBank/DDBJ databases">
        <title>Isolation and characterization of Sporomusa carbonis sp. nov., a carboxydotrophic hydrogenogen in the genus of Sporomusa isolated from a charcoal burning pile.</title>
        <authorList>
            <person name="Boeer T."/>
            <person name="Rosenbaum F."/>
            <person name="Eysell L."/>
            <person name="Mueller V."/>
            <person name="Daniel R."/>
            <person name="Poehlein A."/>
        </authorList>
    </citation>
    <scope>NUCLEOTIDE SEQUENCE [LARGE SCALE GENOMIC DNA]</scope>
    <source>
        <strain evidence="2">DSM 3132</strain>
    </source>
</reference>
<keyword evidence="1" id="KW-1133">Transmembrane helix</keyword>
<dbReference type="EMBL" id="CP155571">
    <property type="protein sequence ID" value="XFO73260.1"/>
    <property type="molecule type" value="Genomic_DNA"/>
</dbReference>
<dbReference type="Proteomes" id="UP000216052">
    <property type="component" value="Chromosome"/>
</dbReference>
<organism evidence="2 3">
    <name type="scientific">Sporomusa acidovorans (strain ATCC 49682 / DSM 3132 / Mol)</name>
    <dbReference type="NCBI Taxonomy" id="1123286"/>
    <lineage>
        <taxon>Bacteria</taxon>
        <taxon>Bacillati</taxon>
        <taxon>Bacillota</taxon>
        <taxon>Negativicutes</taxon>
        <taxon>Selenomonadales</taxon>
        <taxon>Sporomusaceae</taxon>
        <taxon>Sporomusa</taxon>
    </lineage>
</organism>
<name>A0ABZ3J4X4_SPOA4</name>
<accession>A0ABZ3J4X4</accession>
<keyword evidence="1" id="KW-0812">Transmembrane</keyword>
<gene>
    <name evidence="2" type="ORF">SPACI_033460</name>
</gene>
<keyword evidence="1" id="KW-0472">Membrane</keyword>
<proteinExistence type="predicted"/>